<gene>
    <name evidence="2" type="ORF">KWG56_00115</name>
</gene>
<dbReference type="GeneID" id="94373647"/>
<keyword evidence="3" id="KW-1185">Reference proteome</keyword>
<organism evidence="2 3">
    <name type="scientific">Brevundimonas nasdae</name>
    <dbReference type="NCBI Taxonomy" id="172043"/>
    <lineage>
        <taxon>Bacteria</taxon>
        <taxon>Pseudomonadati</taxon>
        <taxon>Pseudomonadota</taxon>
        <taxon>Alphaproteobacteria</taxon>
        <taxon>Caulobacterales</taxon>
        <taxon>Caulobacteraceae</taxon>
        <taxon>Brevundimonas</taxon>
    </lineage>
</organism>
<accession>A0ABX8THK7</accession>
<evidence type="ECO:0000313" key="2">
    <source>
        <dbReference type="EMBL" id="QYC10474.1"/>
    </source>
</evidence>
<dbReference type="RefSeq" id="WP_219353238.1">
    <property type="nucleotide sequence ID" value="NZ_CP080034.1"/>
</dbReference>
<dbReference type="EMBL" id="CP080034">
    <property type="protein sequence ID" value="QYC10474.1"/>
    <property type="molecule type" value="Genomic_DNA"/>
</dbReference>
<evidence type="ECO:0000259" key="1">
    <source>
        <dbReference type="PROSITE" id="PS51186"/>
    </source>
</evidence>
<dbReference type="PANTHER" id="PTHR43792">
    <property type="entry name" value="GNAT FAMILY, PUTATIVE (AFU_ORTHOLOGUE AFUA_3G00765)-RELATED-RELATED"/>
    <property type="match status" value="1"/>
</dbReference>
<protein>
    <submittedName>
        <fullName evidence="2">GNAT family N-acetyltransferase</fullName>
    </submittedName>
</protein>
<dbReference type="Pfam" id="PF13302">
    <property type="entry name" value="Acetyltransf_3"/>
    <property type="match status" value="1"/>
</dbReference>
<dbReference type="PROSITE" id="PS51186">
    <property type="entry name" value="GNAT"/>
    <property type="match status" value="1"/>
</dbReference>
<evidence type="ECO:0000313" key="3">
    <source>
        <dbReference type="Proteomes" id="UP000824334"/>
    </source>
</evidence>
<dbReference type="Proteomes" id="UP000824334">
    <property type="component" value="Chromosome"/>
</dbReference>
<dbReference type="InterPro" id="IPR051531">
    <property type="entry name" value="N-acetyltransferase"/>
</dbReference>
<reference evidence="2 3" key="1">
    <citation type="submission" date="2021-07" db="EMBL/GenBank/DDBJ databases">
        <title>Isolation and characterization of bacteria from a gold mining with a capacity of golden bioaccumulation.</title>
        <authorList>
            <person name="Yang X.J."/>
        </authorList>
    </citation>
    <scope>NUCLEOTIDE SEQUENCE [LARGE SCALE GENOMIC DNA]</scope>
    <source>
        <strain evidence="2 3">Au29</strain>
    </source>
</reference>
<dbReference type="PANTHER" id="PTHR43792:SF1">
    <property type="entry name" value="N-ACETYLTRANSFERASE DOMAIN-CONTAINING PROTEIN"/>
    <property type="match status" value="1"/>
</dbReference>
<proteinExistence type="predicted"/>
<sequence length="187" mass="20996">MPSLDYFPLVTDRLTLRPIRAADFPAYAAYHGRADVYRYLYASPPQNEALEDQFMNAAQPKFAADGDVFRLAVTLTGKDEMIGEVLLKLANQSAAQGEVGYIFNRAWAGHGYAVEAVEALVRIGFEQAGLHRIFARLDAANSGSVALMQRLRFRREAHLIQNDCFNGVWGDEFIYALLRSEWMARST</sequence>
<name>A0ABX8THK7_9CAUL</name>
<dbReference type="InterPro" id="IPR000182">
    <property type="entry name" value="GNAT_dom"/>
</dbReference>
<feature type="domain" description="N-acetyltransferase" evidence="1">
    <location>
        <begin position="14"/>
        <end position="180"/>
    </location>
</feature>